<dbReference type="InterPro" id="IPR036388">
    <property type="entry name" value="WH-like_DNA-bd_sf"/>
</dbReference>
<evidence type="ECO:0000313" key="3">
    <source>
        <dbReference type="EMBL" id="PAD21314.1"/>
    </source>
</evidence>
<dbReference type="Pfam" id="PF08722">
    <property type="entry name" value="Tn7_TnsA-like_N"/>
    <property type="match status" value="1"/>
</dbReference>
<sequence length="266" mass="31626">MGASKWSKEKLQRYLNEGRGQGTGAEYLPWLKTYEFSSQGRSTRIYGLKTKRTHHLHSDNQYRAFLLFEFNSNVIDIRESFPLLDVMEVINDKDDLRFDKFNDKETMEPYILTTNFLLTTKKTNGDVMEIARTVKNTTELKRKITFEKLEIERRYWQEREVNWKVITEKQLPRQLAKNIEWIRETMLDGSDGKLDKDSLSLELYRFLIENDELPVNEALKQFDKRQTLNKGSALFLFRYLLAKKEITIDLVSKIDLSNSFRNMLLR</sequence>
<evidence type="ECO:0008006" key="5">
    <source>
        <dbReference type="Google" id="ProtNLM"/>
    </source>
</evidence>
<dbReference type="GO" id="GO:0003676">
    <property type="term" value="F:nucleic acid binding"/>
    <property type="evidence" value="ECO:0007669"/>
    <property type="project" value="InterPro"/>
</dbReference>
<comment type="caution">
    <text evidence="3">The sequence shown here is derived from an EMBL/GenBank/DDBJ whole genome shotgun (WGS) entry which is preliminary data.</text>
</comment>
<dbReference type="SUPFAM" id="SSF52980">
    <property type="entry name" value="Restriction endonuclease-like"/>
    <property type="match status" value="1"/>
</dbReference>
<feature type="domain" description="TnsA endonuclease C-terminal" evidence="1">
    <location>
        <begin position="171"/>
        <end position="250"/>
    </location>
</feature>
<name>A0A268AB09_9BACI</name>
<evidence type="ECO:0000313" key="4">
    <source>
        <dbReference type="Proteomes" id="UP000216013"/>
    </source>
</evidence>
<dbReference type="Pfam" id="PF08721">
    <property type="entry name" value="Tn7_Tnp_TnsA_C"/>
    <property type="match status" value="1"/>
</dbReference>
<dbReference type="Proteomes" id="UP000216013">
    <property type="component" value="Unassembled WGS sequence"/>
</dbReference>
<dbReference type="InterPro" id="IPR011335">
    <property type="entry name" value="Restrct_endonuc-II-like"/>
</dbReference>
<reference evidence="3 4" key="1">
    <citation type="submission" date="2017-07" db="EMBL/GenBank/DDBJ databases">
        <title>Isolation and whole genome analysis of endospore-forming bacteria from heroin.</title>
        <authorList>
            <person name="Kalinowski J."/>
            <person name="Ahrens B."/>
            <person name="Al-Dilaimi A."/>
            <person name="Winkler A."/>
            <person name="Wibberg D."/>
            <person name="Schleenbecker U."/>
            <person name="Ruckert C."/>
            <person name="Wolfel R."/>
            <person name="Grass G."/>
        </authorList>
    </citation>
    <scope>NUCLEOTIDE SEQUENCE [LARGE SCALE GENOMIC DNA]</scope>
    <source>
        <strain evidence="3 4">7528</strain>
    </source>
</reference>
<dbReference type="CDD" id="cd22362">
    <property type="entry name" value="TnsA_endonuclease-like"/>
    <property type="match status" value="1"/>
</dbReference>
<feature type="domain" description="TnsA endonuclease N-terminal" evidence="2">
    <location>
        <begin position="71"/>
        <end position="168"/>
    </location>
</feature>
<gene>
    <name evidence="3" type="ORF">CHH64_09435</name>
</gene>
<dbReference type="AlphaFoldDB" id="A0A268AB09"/>
<evidence type="ECO:0000259" key="2">
    <source>
        <dbReference type="Pfam" id="PF08722"/>
    </source>
</evidence>
<dbReference type="EMBL" id="NPBV01000016">
    <property type="protein sequence ID" value="PAD21314.1"/>
    <property type="molecule type" value="Genomic_DNA"/>
</dbReference>
<evidence type="ECO:0000259" key="1">
    <source>
        <dbReference type="Pfam" id="PF08721"/>
    </source>
</evidence>
<dbReference type="InterPro" id="IPR011856">
    <property type="entry name" value="tRNA_endonuc-like_dom_sf"/>
</dbReference>
<accession>A0A268AB09</accession>
<dbReference type="InterPro" id="IPR014832">
    <property type="entry name" value="TnsA_C"/>
</dbReference>
<organism evidence="3 4">
    <name type="scientific">Terribacillus saccharophilus</name>
    <dbReference type="NCBI Taxonomy" id="361277"/>
    <lineage>
        <taxon>Bacteria</taxon>
        <taxon>Bacillati</taxon>
        <taxon>Bacillota</taxon>
        <taxon>Bacilli</taxon>
        <taxon>Bacillales</taxon>
        <taxon>Bacillaceae</taxon>
        <taxon>Terribacillus</taxon>
    </lineage>
</organism>
<dbReference type="Gene3D" id="3.40.1350.10">
    <property type="match status" value="1"/>
</dbReference>
<proteinExistence type="predicted"/>
<dbReference type="RefSeq" id="WP_095260998.1">
    <property type="nucleotide sequence ID" value="NZ_NPBV01000016.1"/>
</dbReference>
<dbReference type="InterPro" id="IPR014833">
    <property type="entry name" value="TnsA_N"/>
</dbReference>
<dbReference type="Gene3D" id="1.10.10.10">
    <property type="entry name" value="Winged helix-like DNA-binding domain superfamily/Winged helix DNA-binding domain"/>
    <property type="match status" value="1"/>
</dbReference>
<protein>
    <recommendedName>
        <fullName evidence="5">Heteromeric transposase endonuclease subunit TnsA</fullName>
    </recommendedName>
</protein>